<dbReference type="EMBL" id="PDUG01000004">
    <property type="protein sequence ID" value="PIC37440.1"/>
    <property type="molecule type" value="Genomic_DNA"/>
</dbReference>
<dbReference type="Proteomes" id="UP000230233">
    <property type="component" value="Chromosome IV"/>
</dbReference>
<comment type="caution">
    <text evidence="2">The sequence shown here is derived from an EMBL/GenBank/DDBJ whole genome shotgun (WGS) entry which is preliminary data.</text>
</comment>
<keyword evidence="3" id="KW-1185">Reference proteome</keyword>
<protein>
    <submittedName>
        <fullName evidence="2">Uncharacterized protein</fullName>
    </submittedName>
</protein>
<feature type="region of interest" description="Disordered" evidence="1">
    <location>
        <begin position="1"/>
        <end position="27"/>
    </location>
</feature>
<evidence type="ECO:0000313" key="3">
    <source>
        <dbReference type="Proteomes" id="UP000230233"/>
    </source>
</evidence>
<reference evidence="3" key="1">
    <citation type="submission" date="2017-10" db="EMBL/GenBank/DDBJ databases">
        <title>Rapid genome shrinkage in a self-fertile nematode reveals novel sperm competition proteins.</title>
        <authorList>
            <person name="Yin D."/>
            <person name="Schwarz E.M."/>
            <person name="Thomas C.G."/>
            <person name="Felde R.L."/>
            <person name="Korf I.F."/>
            <person name="Cutter A.D."/>
            <person name="Schartner C.M."/>
            <person name="Ralston E.J."/>
            <person name="Meyer B.J."/>
            <person name="Haag E.S."/>
        </authorList>
    </citation>
    <scope>NUCLEOTIDE SEQUENCE [LARGE SCALE GENOMIC DNA]</scope>
    <source>
        <strain evidence="3">JU1422</strain>
    </source>
</reference>
<organism evidence="2 3">
    <name type="scientific">Caenorhabditis nigoni</name>
    <dbReference type="NCBI Taxonomy" id="1611254"/>
    <lineage>
        <taxon>Eukaryota</taxon>
        <taxon>Metazoa</taxon>
        <taxon>Ecdysozoa</taxon>
        <taxon>Nematoda</taxon>
        <taxon>Chromadorea</taxon>
        <taxon>Rhabditida</taxon>
        <taxon>Rhabditina</taxon>
        <taxon>Rhabditomorpha</taxon>
        <taxon>Rhabditoidea</taxon>
        <taxon>Rhabditidae</taxon>
        <taxon>Peloderinae</taxon>
        <taxon>Caenorhabditis</taxon>
    </lineage>
</organism>
<gene>
    <name evidence="2" type="primary">Cnig_chr_IV.g16070</name>
    <name evidence="2" type="ORF">B9Z55_016070</name>
</gene>
<accession>A0A2G5UD36</accession>
<sequence>MNKTKKTKDAYPPAPIHPPTSSSITDEEVANGLKMSDVNKKKQVNKRLCVYSCYCCFFEGHDKLADKLWGQTAGGQTSRGHIHTEPCRWGI</sequence>
<evidence type="ECO:0000313" key="2">
    <source>
        <dbReference type="EMBL" id="PIC37440.1"/>
    </source>
</evidence>
<evidence type="ECO:0000256" key="1">
    <source>
        <dbReference type="SAM" id="MobiDB-lite"/>
    </source>
</evidence>
<dbReference type="AlphaFoldDB" id="A0A2G5UD36"/>
<proteinExistence type="predicted"/>
<name>A0A2G5UD36_9PELO</name>